<evidence type="ECO:0000313" key="1">
    <source>
        <dbReference type="EMBL" id="CDL95149.1"/>
    </source>
</evidence>
<dbReference type="EMBL" id="CAVP010058756">
    <property type="protein sequence ID" value="CDL95149.1"/>
    <property type="molecule type" value="Genomic_DNA"/>
</dbReference>
<proteinExistence type="predicted"/>
<name>W6NGY7_HAECO</name>
<reference evidence="1" key="2">
    <citation type="submission" date="2013-05" db="EMBL/GenBank/DDBJ databases">
        <title>The genome and transcriptome of Haemonchus contortus: a key model parasite for drug and vaccine discovery.</title>
        <authorList>
            <person name="Laing R."/>
            <person name="Kikuchi T."/>
            <person name="Martinelli A."/>
            <person name="Tsai I.J."/>
            <person name="Beech R.N."/>
            <person name="Redman E."/>
            <person name="Holroyd N."/>
            <person name="Bartley D.J."/>
            <person name="Beasley H."/>
            <person name="Britton C."/>
            <person name="Curran D."/>
            <person name="Devaney E."/>
            <person name="Gilabert A."/>
            <person name="Jackson F."/>
            <person name="Hunt M."/>
            <person name="Johnston S."/>
            <person name="Kryukov I."/>
            <person name="Li K."/>
            <person name="Morrison A.A."/>
            <person name="Reid A.J."/>
            <person name="Sargison N."/>
            <person name="Saunders G."/>
            <person name="Wasmuth J.D."/>
            <person name="Wolstenholme A."/>
            <person name="Berriman M."/>
            <person name="Gilleard J.S."/>
            <person name="Cotton J.A."/>
        </authorList>
    </citation>
    <scope>NUCLEOTIDE SEQUENCE [LARGE SCALE GENOMIC DNA]</scope>
    <source>
        <strain evidence="1">ISE/inbred ISE</strain>
    </source>
</reference>
<reference evidence="1" key="1">
    <citation type="submission" date="2013-03" db="EMBL/GenBank/DDBJ databases">
        <authorList>
            <person name="Aslett M."/>
        </authorList>
    </citation>
    <scope>NUCLEOTIDE SEQUENCE [LARGE SCALE GENOMIC DNA]</scope>
    <source>
        <strain evidence="1">ISE/inbred ISE</strain>
    </source>
</reference>
<protein>
    <submittedName>
        <fullName evidence="1">Uncharacterized protein</fullName>
    </submittedName>
</protein>
<dbReference type="AlphaFoldDB" id="W6NGY7"/>
<accession>W6NGY7</accession>
<gene>
    <name evidence="1" type="ORF">HCOI_01365800</name>
</gene>
<comment type="caution">
    <text evidence="1">The sequence shown here is derived from an EMBL/GenBank/DDBJ whole genome shotgun (WGS) entry which is preliminary data.</text>
</comment>
<organism evidence="1">
    <name type="scientific">Haemonchus contortus</name>
    <name type="common">Barber pole worm</name>
    <dbReference type="NCBI Taxonomy" id="6289"/>
    <lineage>
        <taxon>Eukaryota</taxon>
        <taxon>Metazoa</taxon>
        <taxon>Ecdysozoa</taxon>
        <taxon>Nematoda</taxon>
        <taxon>Chromadorea</taxon>
        <taxon>Rhabditida</taxon>
        <taxon>Rhabditina</taxon>
        <taxon>Rhabditomorpha</taxon>
        <taxon>Strongyloidea</taxon>
        <taxon>Trichostrongylidae</taxon>
        <taxon>Haemonchus</taxon>
    </lineage>
</organism>
<sequence>MRAFLDSRVPPSLGDYCINRRDSHMRNPGNPSLGWIEALMDKRTPSIKNQGVVVAWCEGIMLLGLNCAEKDRFLRPSFSQILPYNYSQHESLRLTTISANGVHGTLSNPTIFRNPYSN</sequence>